<comment type="subcellular location">
    <subcellularLocation>
        <location evidence="1">Membrane</location>
        <topology evidence="1">Multi-pass membrane protein</topology>
    </subcellularLocation>
</comment>
<protein>
    <submittedName>
        <fullName evidence="7">Sec-independent protein translocase component TatC</fullName>
    </submittedName>
</protein>
<organism evidence="7">
    <name type="scientific">Leptosiphonia brodiei</name>
    <dbReference type="NCBI Taxonomy" id="2608611"/>
    <lineage>
        <taxon>Eukaryota</taxon>
        <taxon>Rhodophyta</taxon>
        <taxon>Florideophyceae</taxon>
        <taxon>Rhodymeniophycidae</taxon>
        <taxon>Ceramiales</taxon>
        <taxon>Rhodomelaceae</taxon>
        <taxon>Polysiphonioideae</taxon>
        <taxon>Leptosiphonia</taxon>
    </lineage>
</organism>
<gene>
    <name evidence="7" type="primary">tatC</name>
</gene>
<feature type="transmembrane region" description="Helical" evidence="6">
    <location>
        <begin position="20"/>
        <end position="42"/>
    </location>
</feature>
<dbReference type="PRINTS" id="PR01840">
    <property type="entry name" value="TATCFAMILY"/>
</dbReference>
<geneLocation type="chloroplast" evidence="7"/>
<dbReference type="GeneID" id="33356196"/>
<evidence type="ECO:0000256" key="5">
    <source>
        <dbReference type="ARBA" id="ARBA00023136"/>
    </source>
</evidence>
<feature type="transmembrane region" description="Helical" evidence="6">
    <location>
        <begin position="191"/>
        <end position="207"/>
    </location>
</feature>
<feature type="transmembrane region" description="Helical" evidence="6">
    <location>
        <begin position="213"/>
        <end position="233"/>
    </location>
</feature>
<dbReference type="PANTHER" id="PTHR30371:SF0">
    <property type="entry name" value="SEC-INDEPENDENT PROTEIN TRANSLOCASE PROTEIN TATC, CHLOROPLASTIC-RELATED"/>
    <property type="match status" value="1"/>
</dbReference>
<keyword evidence="3 6" id="KW-0812">Transmembrane</keyword>
<name>A0A1Z1MAK3_9FLOR</name>
<accession>A0A1Z1MAK3</accession>
<feature type="transmembrane region" description="Helical" evidence="6">
    <location>
        <begin position="105"/>
        <end position="125"/>
    </location>
</feature>
<feature type="transmembrane region" description="Helical" evidence="6">
    <location>
        <begin position="73"/>
        <end position="93"/>
    </location>
</feature>
<dbReference type="HAMAP" id="MF_00902">
    <property type="entry name" value="TatC"/>
    <property type="match status" value="1"/>
</dbReference>
<dbReference type="NCBIfam" id="TIGR00945">
    <property type="entry name" value="tatC"/>
    <property type="match status" value="1"/>
</dbReference>
<evidence type="ECO:0000256" key="2">
    <source>
        <dbReference type="ARBA" id="ARBA00008882"/>
    </source>
</evidence>
<keyword evidence="7" id="KW-0150">Chloroplast</keyword>
<dbReference type="Pfam" id="PF00902">
    <property type="entry name" value="TatC"/>
    <property type="match status" value="1"/>
</dbReference>
<sequence length="242" mass="28028">MKTTKYEEKYMPLLEHIKELKNRIILTFLMFTALLSLCLIYTREICTILQEPALGIKFLQLAPGEYLFVSIKIATYAAIFITSPFILYQIIKFISPGLTQKENKYLVPISICSLCLFFIGTIFSYKTLIPITLNFFINYGSDVIEPIWSFEEYFNFVFLTIFTTGLCFQLPIIQIILGLTQIITWEQMLKNWKYITFVATIISAIITPSTDPITQIFMTTTILFLYISAALALRTMQKSRKE</sequence>
<evidence type="ECO:0000256" key="3">
    <source>
        <dbReference type="ARBA" id="ARBA00022692"/>
    </source>
</evidence>
<evidence type="ECO:0000313" key="7">
    <source>
        <dbReference type="EMBL" id="ARW62912.1"/>
    </source>
</evidence>
<evidence type="ECO:0000256" key="6">
    <source>
        <dbReference type="SAM" id="Phobius"/>
    </source>
</evidence>
<dbReference type="GO" id="GO:0043953">
    <property type="term" value="P:protein transport by the Tat complex"/>
    <property type="evidence" value="ECO:0007669"/>
    <property type="project" value="TreeGrafter"/>
</dbReference>
<evidence type="ECO:0000256" key="1">
    <source>
        <dbReference type="ARBA" id="ARBA00004141"/>
    </source>
</evidence>
<keyword evidence="5 6" id="KW-0472">Membrane</keyword>
<keyword evidence="7" id="KW-0934">Plastid</keyword>
<dbReference type="AlphaFoldDB" id="A0A1Z1MAK3"/>
<keyword evidence="4 6" id="KW-1133">Transmembrane helix</keyword>
<dbReference type="RefSeq" id="YP_009394350.1">
    <property type="nucleotide sequence ID" value="NC_035272.1"/>
</dbReference>
<proteinExistence type="inferred from homology"/>
<reference evidence="7" key="1">
    <citation type="journal article" date="2017" name="J. Phycol.">
        <title>Analysis of chloroplast genomes and a supermatrix inform reclassification of the Rhodomelaceae (Rhodophyta).</title>
        <authorList>
            <person name="Diaz-Tapia P."/>
            <person name="Maggs C.A."/>
            <person name="West J.A."/>
            <person name="Verbruggen H."/>
        </authorList>
    </citation>
    <scope>NUCLEOTIDE SEQUENCE</scope>
    <source>
        <strain evidence="7">PD516</strain>
    </source>
</reference>
<comment type="similarity">
    <text evidence="2">Belongs to the TatC family.</text>
</comment>
<dbReference type="GO" id="GO:0009977">
    <property type="term" value="F:proton motive force dependent protein transmembrane transporter activity"/>
    <property type="evidence" value="ECO:0007669"/>
    <property type="project" value="TreeGrafter"/>
</dbReference>
<dbReference type="InterPro" id="IPR002033">
    <property type="entry name" value="TatC"/>
</dbReference>
<dbReference type="GO" id="GO:0065002">
    <property type="term" value="P:intracellular protein transmembrane transport"/>
    <property type="evidence" value="ECO:0007669"/>
    <property type="project" value="TreeGrafter"/>
</dbReference>
<evidence type="ECO:0000256" key="4">
    <source>
        <dbReference type="ARBA" id="ARBA00022989"/>
    </source>
</evidence>
<feature type="transmembrane region" description="Helical" evidence="6">
    <location>
        <begin position="156"/>
        <end position="179"/>
    </location>
</feature>
<dbReference type="EMBL" id="MF101425">
    <property type="protein sequence ID" value="ARW62912.1"/>
    <property type="molecule type" value="Genomic_DNA"/>
</dbReference>
<dbReference type="GO" id="GO:0033281">
    <property type="term" value="C:TAT protein transport complex"/>
    <property type="evidence" value="ECO:0007669"/>
    <property type="project" value="TreeGrafter"/>
</dbReference>
<dbReference type="PANTHER" id="PTHR30371">
    <property type="entry name" value="SEC-INDEPENDENT PROTEIN TRANSLOCASE PROTEIN TATC"/>
    <property type="match status" value="1"/>
</dbReference>